<protein>
    <submittedName>
        <fullName evidence="1">Uncharacterized protein</fullName>
    </submittedName>
</protein>
<evidence type="ECO:0000313" key="2">
    <source>
        <dbReference type="Proteomes" id="UP000753376"/>
    </source>
</evidence>
<reference evidence="1 2" key="1">
    <citation type="submission" date="2021-05" db="EMBL/GenBank/DDBJ databases">
        <title>Draft genomes of bacteria isolated from model marine particles.</title>
        <authorList>
            <person name="Datta M.S."/>
            <person name="Schwartzman J.A."/>
            <person name="Enke T.N."/>
            <person name="Saavedra J."/>
            <person name="Cermak N."/>
            <person name="Cordero O.X."/>
        </authorList>
    </citation>
    <scope>NUCLEOTIDE SEQUENCE [LARGE SCALE GENOMIC DNA]</scope>
    <source>
        <strain evidence="1 2">D2M19</strain>
    </source>
</reference>
<name>A0ABS6A6V6_9GAMM</name>
<organism evidence="1 2">
    <name type="scientific">Marinobacter salexigens</name>
    <dbReference type="NCBI Taxonomy" id="1925763"/>
    <lineage>
        <taxon>Bacteria</taxon>
        <taxon>Pseudomonadati</taxon>
        <taxon>Pseudomonadota</taxon>
        <taxon>Gammaproteobacteria</taxon>
        <taxon>Pseudomonadales</taxon>
        <taxon>Marinobacteraceae</taxon>
        <taxon>Marinobacter</taxon>
    </lineage>
</organism>
<dbReference type="RefSeq" id="WP_216007361.1">
    <property type="nucleotide sequence ID" value="NZ_JAHKPV010000004.1"/>
</dbReference>
<comment type="caution">
    <text evidence="1">The sequence shown here is derived from an EMBL/GenBank/DDBJ whole genome shotgun (WGS) entry which is preliminary data.</text>
</comment>
<keyword evidence="2" id="KW-1185">Reference proteome</keyword>
<dbReference type="Proteomes" id="UP000753376">
    <property type="component" value="Unassembled WGS sequence"/>
</dbReference>
<proteinExistence type="predicted"/>
<evidence type="ECO:0000313" key="1">
    <source>
        <dbReference type="EMBL" id="MBU2873460.1"/>
    </source>
</evidence>
<accession>A0ABS6A6V6</accession>
<gene>
    <name evidence="1" type="ORF">KO508_05495</name>
</gene>
<dbReference type="EMBL" id="JAHKPV010000004">
    <property type="protein sequence ID" value="MBU2873460.1"/>
    <property type="molecule type" value="Genomic_DNA"/>
</dbReference>
<sequence length="83" mass="8888">MPHNLGTLPITRKKPKLASRIHNDLAGLGHDAKPETTTRFAAKAHAPSHQKTTEALAYNAKHSGVSLRASGGQRPHTAAPCYE</sequence>